<accession>A0A3L7AFR1</accession>
<proteinExistence type="predicted"/>
<organism evidence="1 2">
    <name type="scientific">Xanthobacter tagetidis</name>
    <dbReference type="NCBI Taxonomy" id="60216"/>
    <lineage>
        <taxon>Bacteria</taxon>
        <taxon>Pseudomonadati</taxon>
        <taxon>Pseudomonadota</taxon>
        <taxon>Alphaproteobacteria</taxon>
        <taxon>Hyphomicrobiales</taxon>
        <taxon>Xanthobacteraceae</taxon>
        <taxon>Xanthobacter</taxon>
    </lineage>
</organism>
<evidence type="ECO:0000313" key="1">
    <source>
        <dbReference type="EMBL" id="RLP79087.1"/>
    </source>
</evidence>
<gene>
    <name evidence="1" type="ORF">D9R14_09635</name>
</gene>
<comment type="caution">
    <text evidence="1">The sequence shown here is derived from an EMBL/GenBank/DDBJ whole genome shotgun (WGS) entry which is preliminary data.</text>
</comment>
<sequence length="98" mass="10224">MSSHPSAPSAPQPQPLHRLTVAAEADPNLLLRLLEPFVIHDVLPSAVTCAADARGLSATLDFSAEPAVAERLRMRLAVTVGVRAAELAPVRAPASRAA</sequence>
<evidence type="ECO:0000313" key="2">
    <source>
        <dbReference type="Proteomes" id="UP000269692"/>
    </source>
</evidence>
<dbReference type="EMBL" id="RCTF01000006">
    <property type="protein sequence ID" value="RLP79087.1"/>
    <property type="molecule type" value="Genomic_DNA"/>
</dbReference>
<dbReference type="Proteomes" id="UP000269692">
    <property type="component" value="Unassembled WGS sequence"/>
</dbReference>
<name>A0A3L7AFR1_9HYPH</name>
<dbReference type="RefSeq" id="WP_121623102.1">
    <property type="nucleotide sequence ID" value="NZ_JACIIW010000002.1"/>
</dbReference>
<keyword evidence="2" id="KW-1185">Reference proteome</keyword>
<dbReference type="AlphaFoldDB" id="A0A3L7AFR1"/>
<dbReference type="OrthoDB" id="8456597at2"/>
<reference evidence="1 2" key="1">
    <citation type="submission" date="2018-10" db="EMBL/GenBank/DDBJ databases">
        <title>Xanthobacter tagetidis genome sequencing and assembly.</title>
        <authorList>
            <person name="Maclea K.S."/>
            <person name="Goen A.E."/>
            <person name="Fatima S.A."/>
        </authorList>
    </citation>
    <scope>NUCLEOTIDE SEQUENCE [LARGE SCALE GENOMIC DNA]</scope>
    <source>
        <strain evidence="1 2">ATCC 700314</strain>
    </source>
</reference>
<protein>
    <submittedName>
        <fullName evidence="1">Uncharacterized protein</fullName>
    </submittedName>
</protein>